<accession>A0A1J5T235</accession>
<organism evidence="1">
    <name type="scientific">mine drainage metagenome</name>
    <dbReference type="NCBI Taxonomy" id="410659"/>
    <lineage>
        <taxon>unclassified sequences</taxon>
        <taxon>metagenomes</taxon>
        <taxon>ecological metagenomes</taxon>
    </lineage>
</organism>
<name>A0A1J5T235_9ZZZZ</name>
<evidence type="ECO:0000313" key="1">
    <source>
        <dbReference type="EMBL" id="OIR14227.1"/>
    </source>
</evidence>
<sequence>MVFVATVSNLKAQQEKHFIFIQSENHKPFSVQLNDQNYNSTNSGYVTISQLLTGKYFITVSFPRNIIPQQKFIIDVNMNDWGTGYTLKQSSAGWNLINIVDSNIVVMNETELEKSISNKTAAATVIRDTAAVNHDTVAIKEKETEKNIVQQDTAVTAKIIVAEKPVDSNIVVADNQPKTNKQDTVSVNSDTVVIKEKEAEKNIVKQDTAVTTKIAVAEKPIEANAVAVAIQPKPNKSVIKTFEKIAASSIEQIYVVRNEKGFDTIAIFIPLNPVPKIVTPVKKCTAFATDEDFFNIRLAMAKVTTNDSMNVAAKSFFELKCYSVEQIKNLGYLYLTDSGRYKFFELAKPYISDSEKYASLQSQLSQTNWIEKFKASLQNN</sequence>
<gene>
    <name evidence="1" type="ORF">GALL_46890</name>
</gene>
<proteinExistence type="predicted"/>
<evidence type="ECO:0008006" key="2">
    <source>
        <dbReference type="Google" id="ProtNLM"/>
    </source>
</evidence>
<comment type="caution">
    <text evidence="1">The sequence shown here is derived from an EMBL/GenBank/DDBJ whole genome shotgun (WGS) entry which is preliminary data.</text>
</comment>
<reference evidence="1" key="1">
    <citation type="submission" date="2016-10" db="EMBL/GenBank/DDBJ databases">
        <title>Sequence of Gallionella enrichment culture.</title>
        <authorList>
            <person name="Poehlein A."/>
            <person name="Muehling M."/>
            <person name="Daniel R."/>
        </authorList>
    </citation>
    <scope>NUCLEOTIDE SEQUENCE</scope>
</reference>
<protein>
    <recommendedName>
        <fullName evidence="2">DUF4476 domain-containing protein</fullName>
    </recommendedName>
</protein>
<dbReference type="AlphaFoldDB" id="A0A1J5T235"/>
<dbReference type="EMBL" id="MLJW01000012">
    <property type="protein sequence ID" value="OIR14227.1"/>
    <property type="molecule type" value="Genomic_DNA"/>
</dbReference>